<sequence>MDKVKKRKKENYDIYIYKVLRQVYPDTGILSKAMSIMHSFVNSIFERIVADWSRLGHYNKESAITSREIQTAVHLLLLGELVKHAVSESTKAMTKYTGSKWMMGWVCGVLLALLHTDAAYLTLFSK</sequence>
<dbReference type="InterPro" id="IPR007125">
    <property type="entry name" value="H2A/H2B/H3"/>
</dbReference>
<protein>
    <submittedName>
        <fullName evidence="6">Histone domain-containing protein</fullName>
    </submittedName>
</protein>
<dbReference type="Proteomes" id="UP000282613">
    <property type="component" value="Unassembled WGS sequence"/>
</dbReference>
<proteinExistence type="inferred from homology"/>
<evidence type="ECO:0000313" key="4">
    <source>
        <dbReference type="EMBL" id="VDK21605.1"/>
    </source>
</evidence>
<dbReference type="Gene3D" id="1.10.20.10">
    <property type="entry name" value="Histone, subunit A"/>
    <property type="match status" value="1"/>
</dbReference>
<dbReference type="EMBL" id="UYRS01000103">
    <property type="protein sequence ID" value="VDK21605.1"/>
    <property type="molecule type" value="Genomic_DNA"/>
</dbReference>
<evidence type="ECO:0000256" key="1">
    <source>
        <dbReference type="ARBA" id="ARBA00006846"/>
    </source>
</evidence>
<dbReference type="PRINTS" id="PR00621">
    <property type="entry name" value="HISTONEH2B"/>
</dbReference>
<dbReference type="OrthoDB" id="6256412at2759"/>
<keyword evidence="5" id="KW-1185">Reference proteome</keyword>
<dbReference type="SMART" id="SM00427">
    <property type="entry name" value="H2B"/>
    <property type="match status" value="1"/>
</dbReference>
<dbReference type="GO" id="GO:0005634">
    <property type="term" value="C:nucleus"/>
    <property type="evidence" value="ECO:0007669"/>
    <property type="project" value="UniProtKB-ARBA"/>
</dbReference>
<gene>
    <name evidence="4" type="ORF">TASK_LOCUS705</name>
</gene>
<dbReference type="InterPro" id="IPR009072">
    <property type="entry name" value="Histone-fold"/>
</dbReference>
<evidence type="ECO:0000259" key="3">
    <source>
        <dbReference type="Pfam" id="PF00125"/>
    </source>
</evidence>
<dbReference type="FunFam" id="1.10.20.10:FF:000043">
    <property type="entry name" value="Histone H2B"/>
    <property type="match status" value="1"/>
</dbReference>
<feature type="transmembrane region" description="Helical" evidence="2">
    <location>
        <begin position="101"/>
        <end position="123"/>
    </location>
</feature>
<evidence type="ECO:0000256" key="2">
    <source>
        <dbReference type="SAM" id="Phobius"/>
    </source>
</evidence>
<dbReference type="GO" id="GO:0046982">
    <property type="term" value="F:protein heterodimerization activity"/>
    <property type="evidence" value="ECO:0007669"/>
    <property type="project" value="InterPro"/>
</dbReference>
<dbReference type="SUPFAM" id="SSF47113">
    <property type="entry name" value="Histone-fold"/>
    <property type="match status" value="1"/>
</dbReference>
<dbReference type="AlphaFoldDB" id="A0A0R3VTW0"/>
<dbReference type="Pfam" id="PF00125">
    <property type="entry name" value="Histone"/>
    <property type="match status" value="1"/>
</dbReference>
<evidence type="ECO:0000313" key="5">
    <source>
        <dbReference type="Proteomes" id="UP000282613"/>
    </source>
</evidence>
<reference evidence="4 5" key="2">
    <citation type="submission" date="2018-11" db="EMBL/GenBank/DDBJ databases">
        <authorList>
            <consortium name="Pathogen Informatics"/>
        </authorList>
    </citation>
    <scope>NUCLEOTIDE SEQUENCE [LARGE SCALE GENOMIC DNA]</scope>
</reference>
<name>A0A0R3VTW0_TAEAS</name>
<dbReference type="PANTHER" id="PTHR23428">
    <property type="entry name" value="HISTONE H2B"/>
    <property type="match status" value="1"/>
</dbReference>
<evidence type="ECO:0000313" key="6">
    <source>
        <dbReference type="WBParaSite" id="TASK_0000070401-mRNA-1"/>
    </source>
</evidence>
<reference evidence="6" key="1">
    <citation type="submission" date="2017-02" db="UniProtKB">
        <authorList>
            <consortium name="WormBaseParasite"/>
        </authorList>
    </citation>
    <scope>IDENTIFICATION</scope>
</reference>
<dbReference type="InterPro" id="IPR000558">
    <property type="entry name" value="Histone_H2B"/>
</dbReference>
<organism evidence="6">
    <name type="scientific">Taenia asiatica</name>
    <name type="common">Asian tapeworm</name>
    <dbReference type="NCBI Taxonomy" id="60517"/>
    <lineage>
        <taxon>Eukaryota</taxon>
        <taxon>Metazoa</taxon>
        <taxon>Spiralia</taxon>
        <taxon>Lophotrochozoa</taxon>
        <taxon>Platyhelminthes</taxon>
        <taxon>Cestoda</taxon>
        <taxon>Eucestoda</taxon>
        <taxon>Cyclophyllidea</taxon>
        <taxon>Taeniidae</taxon>
        <taxon>Taenia</taxon>
    </lineage>
</organism>
<dbReference type="STRING" id="60517.A0A0R3VTW0"/>
<keyword evidence="2" id="KW-0812">Transmembrane</keyword>
<dbReference type="CDD" id="cd22910">
    <property type="entry name" value="HFD_H2B"/>
    <property type="match status" value="1"/>
</dbReference>
<dbReference type="GO" id="GO:0003677">
    <property type="term" value="F:DNA binding"/>
    <property type="evidence" value="ECO:0007669"/>
    <property type="project" value="InterPro"/>
</dbReference>
<feature type="domain" description="Core Histone H2A/H2B/H3" evidence="3">
    <location>
        <begin position="4"/>
        <end position="75"/>
    </location>
</feature>
<comment type="similarity">
    <text evidence="1">Belongs to the histone H2B family.</text>
</comment>
<keyword evidence="2" id="KW-1133">Transmembrane helix</keyword>
<dbReference type="GO" id="GO:0030527">
    <property type="term" value="F:structural constituent of chromatin"/>
    <property type="evidence" value="ECO:0007669"/>
    <property type="project" value="InterPro"/>
</dbReference>
<dbReference type="GO" id="GO:0000786">
    <property type="term" value="C:nucleosome"/>
    <property type="evidence" value="ECO:0007669"/>
    <property type="project" value="InterPro"/>
</dbReference>
<accession>A0A0R3VTW0</accession>
<dbReference type="WBParaSite" id="TASK_0000070401-mRNA-1">
    <property type="protein sequence ID" value="TASK_0000070401-mRNA-1"/>
    <property type="gene ID" value="TASK_0000070401"/>
</dbReference>
<keyword evidence="2" id="KW-0472">Membrane</keyword>